<dbReference type="GO" id="GO:0031640">
    <property type="term" value="P:killing of cells of another organism"/>
    <property type="evidence" value="ECO:0007669"/>
    <property type="project" value="UniProtKB-KW"/>
</dbReference>
<dbReference type="Proteomes" id="UP001107558">
    <property type="component" value="Chromosome 1"/>
</dbReference>
<proteinExistence type="predicted"/>
<comment type="caution">
    <text evidence="10">The sequence shown here is derived from an EMBL/GenBank/DDBJ whole genome shotgun (WGS) entry which is preliminary data.</text>
</comment>
<keyword evidence="11" id="KW-1185">Reference proteome</keyword>
<evidence type="ECO:0000256" key="4">
    <source>
        <dbReference type="ARBA" id="ARBA00022638"/>
    </source>
</evidence>
<keyword evidence="5" id="KW-0378">Hydrolase</keyword>
<keyword evidence="3" id="KW-0929">Antimicrobial</keyword>
<gene>
    <name evidence="10" type="ORF">PVAND_010526</name>
</gene>
<keyword evidence="4" id="KW-0081">Bacteriolytic enzyme</keyword>
<dbReference type="Gene3D" id="1.10.530.10">
    <property type="match status" value="1"/>
</dbReference>
<evidence type="ECO:0000256" key="1">
    <source>
        <dbReference type="ARBA" id="ARBA00000632"/>
    </source>
</evidence>
<comment type="catalytic activity">
    <reaction evidence="1">
        <text>Hydrolysis of (1-&gt;4)-beta-linkages between N-acetylmuramic acid and N-acetyl-D-glucosamine residues in a peptidoglycan and between N-acetyl-D-glucosamine residues in chitodextrins.</text>
        <dbReference type="EC" id="3.2.1.17"/>
    </reaction>
</comment>
<dbReference type="OrthoDB" id="6337871at2759"/>
<dbReference type="FunFam" id="1.10.530.10:FF:000019">
    <property type="entry name" value="lysozyme"/>
    <property type="match status" value="1"/>
</dbReference>
<evidence type="ECO:0000256" key="8">
    <source>
        <dbReference type="PIRSR" id="PIRSR608597-3"/>
    </source>
</evidence>
<protein>
    <recommendedName>
        <fullName evidence="2">lysozyme</fullName>
        <ecNumber evidence="2">3.2.1.17</ecNumber>
    </recommendedName>
</protein>
<dbReference type="PANTHER" id="PTHR11195">
    <property type="entry name" value="DESTABILASE-RELATED"/>
    <property type="match status" value="1"/>
</dbReference>
<evidence type="ECO:0000313" key="11">
    <source>
        <dbReference type="Proteomes" id="UP001107558"/>
    </source>
</evidence>
<dbReference type="EC" id="3.2.1.17" evidence="2"/>
<evidence type="ECO:0000256" key="9">
    <source>
        <dbReference type="SAM" id="SignalP"/>
    </source>
</evidence>
<dbReference type="EMBL" id="JADBJN010000001">
    <property type="protein sequence ID" value="KAG5681060.1"/>
    <property type="molecule type" value="Genomic_DNA"/>
</dbReference>
<keyword evidence="7" id="KW-0326">Glycosidase</keyword>
<dbReference type="AlphaFoldDB" id="A0A9J6CG80"/>
<feature type="disulfide bond" evidence="8">
    <location>
        <begin position="83"/>
        <end position="89"/>
    </location>
</feature>
<evidence type="ECO:0000313" key="10">
    <source>
        <dbReference type="EMBL" id="KAG5681060.1"/>
    </source>
</evidence>
<evidence type="ECO:0000256" key="5">
    <source>
        <dbReference type="ARBA" id="ARBA00022801"/>
    </source>
</evidence>
<dbReference type="InterPro" id="IPR008597">
    <property type="entry name" value="Invert_lysozyme"/>
</dbReference>
<dbReference type="PANTHER" id="PTHR11195:SF13">
    <property type="entry name" value="INVERTEBRATE-TYPE LYSOZYME 2-RELATED"/>
    <property type="match status" value="1"/>
</dbReference>
<evidence type="ECO:0000256" key="6">
    <source>
        <dbReference type="ARBA" id="ARBA00023157"/>
    </source>
</evidence>
<keyword evidence="6 8" id="KW-1015">Disulfide bond</keyword>
<reference evidence="10" key="1">
    <citation type="submission" date="2021-03" db="EMBL/GenBank/DDBJ databases">
        <title>Chromosome level genome of the anhydrobiotic midge Polypedilum vanderplanki.</title>
        <authorList>
            <person name="Yoshida Y."/>
            <person name="Kikawada T."/>
            <person name="Gusev O."/>
        </authorList>
    </citation>
    <scope>NUCLEOTIDE SEQUENCE</scope>
    <source>
        <strain evidence="10">NIAS01</strain>
        <tissue evidence="10">Whole body or cell culture</tissue>
    </source>
</reference>
<evidence type="ECO:0000256" key="7">
    <source>
        <dbReference type="ARBA" id="ARBA00023295"/>
    </source>
</evidence>
<name>A0A9J6CG80_POLVA</name>
<dbReference type="GO" id="GO:0003796">
    <property type="term" value="F:lysozyme activity"/>
    <property type="evidence" value="ECO:0007669"/>
    <property type="project" value="UniProtKB-EC"/>
</dbReference>
<feature type="disulfide bond" evidence="8">
    <location>
        <begin position="34"/>
        <end position="40"/>
    </location>
</feature>
<organism evidence="10 11">
    <name type="scientific">Polypedilum vanderplanki</name>
    <name type="common">Sleeping chironomid midge</name>
    <dbReference type="NCBI Taxonomy" id="319348"/>
    <lineage>
        <taxon>Eukaryota</taxon>
        <taxon>Metazoa</taxon>
        <taxon>Ecdysozoa</taxon>
        <taxon>Arthropoda</taxon>
        <taxon>Hexapoda</taxon>
        <taxon>Insecta</taxon>
        <taxon>Pterygota</taxon>
        <taxon>Neoptera</taxon>
        <taxon>Endopterygota</taxon>
        <taxon>Diptera</taxon>
        <taxon>Nematocera</taxon>
        <taxon>Chironomoidea</taxon>
        <taxon>Chironomidae</taxon>
        <taxon>Chironominae</taxon>
        <taxon>Polypedilum</taxon>
        <taxon>Polypedilum</taxon>
    </lineage>
</organism>
<dbReference type="Pfam" id="PF05497">
    <property type="entry name" value="Destabilase"/>
    <property type="match status" value="1"/>
</dbReference>
<dbReference type="PROSITE" id="PS51909">
    <property type="entry name" value="LYSOZYME_I"/>
    <property type="match status" value="1"/>
</dbReference>
<feature type="disulfide bond" evidence="8">
    <location>
        <begin position="29"/>
        <end position="113"/>
    </location>
</feature>
<dbReference type="GO" id="GO:0042742">
    <property type="term" value="P:defense response to bacterium"/>
    <property type="evidence" value="ECO:0007669"/>
    <property type="project" value="UniProtKB-KW"/>
</dbReference>
<evidence type="ECO:0000256" key="2">
    <source>
        <dbReference type="ARBA" id="ARBA00012732"/>
    </source>
</evidence>
<feature type="signal peptide" evidence="9">
    <location>
        <begin position="1"/>
        <end position="18"/>
    </location>
</feature>
<sequence>MAFLKFFVLTILINCVNSEFYLSNLNATCLRCLCEGLTNCDVTRGCIDEYCGPFYISRIYWADAGKIVFNEDNPNRENAFSDCARDYQCSTRIVTNHMIKYAKDCNNDQVVDCLDYAAIHLNGFINCHIDLETLSYGKDFLDRFRKCKLY</sequence>
<feature type="disulfide bond" evidence="8">
    <location>
        <begin position="46"/>
        <end position="51"/>
    </location>
</feature>
<accession>A0A9J6CG80</accession>
<evidence type="ECO:0000256" key="3">
    <source>
        <dbReference type="ARBA" id="ARBA00022529"/>
    </source>
</evidence>
<keyword evidence="9" id="KW-0732">Signal</keyword>
<feature type="chain" id="PRO_5039938191" description="lysozyme" evidence="9">
    <location>
        <begin position="19"/>
        <end position="150"/>
    </location>
</feature>
<dbReference type="CDD" id="cd16890">
    <property type="entry name" value="lyz_i"/>
    <property type="match status" value="1"/>
</dbReference>